<evidence type="ECO:0008006" key="3">
    <source>
        <dbReference type="Google" id="ProtNLM"/>
    </source>
</evidence>
<organism evidence="1 2">
    <name type="scientific">Leptospira haakeii</name>
    <dbReference type="NCBI Taxonomy" id="2023198"/>
    <lineage>
        <taxon>Bacteria</taxon>
        <taxon>Pseudomonadati</taxon>
        <taxon>Spirochaetota</taxon>
        <taxon>Spirochaetia</taxon>
        <taxon>Leptospirales</taxon>
        <taxon>Leptospiraceae</taxon>
        <taxon>Leptospira</taxon>
    </lineage>
</organism>
<dbReference type="EMBL" id="NPEI01000001">
    <property type="protein sequence ID" value="PKA17300.1"/>
    <property type="molecule type" value="Genomic_DNA"/>
</dbReference>
<sequence>MKLWIYMQNLLSYLSCVLFFLFVIINCNYSGGPSTISGGDAQKKIKDALQNLAFSTNIPNEPVDCSSYGYSDRTSGGTYGNVSGVDLTLMNILFINPYLKSTLSQGKYYTETSINQCVEFIYGAYAASLIPYAKEWSVYAKCQVPTPPVFLGLPLFFTECKPEEAKFAETITEKL</sequence>
<name>A0ABX4PND7_9LEPT</name>
<gene>
    <name evidence="1" type="ORF">CH363_01215</name>
</gene>
<keyword evidence="2" id="KW-1185">Reference proteome</keyword>
<reference evidence="1 2" key="1">
    <citation type="submission" date="2017-07" db="EMBL/GenBank/DDBJ databases">
        <title>Leptospira spp. isolated from tropical soils.</title>
        <authorList>
            <person name="Thibeaux R."/>
            <person name="Iraola G."/>
            <person name="Ferres I."/>
            <person name="Bierque E."/>
            <person name="Girault D."/>
            <person name="Soupe-Gilbert M.-E."/>
            <person name="Picardeau M."/>
            <person name="Goarant C."/>
        </authorList>
    </citation>
    <scope>NUCLEOTIDE SEQUENCE [LARGE SCALE GENOMIC DNA]</scope>
    <source>
        <strain evidence="1 2">ATI7-C-A2</strain>
    </source>
</reference>
<protein>
    <recommendedName>
        <fullName evidence="3">TIGR04452 family lipoprotein</fullName>
    </recommendedName>
</protein>
<proteinExistence type="predicted"/>
<dbReference type="Proteomes" id="UP000231857">
    <property type="component" value="Unassembled WGS sequence"/>
</dbReference>
<dbReference type="NCBIfam" id="TIGR04452">
    <property type="entry name" value="Lepto_Lipo_YY_C"/>
    <property type="match status" value="1"/>
</dbReference>
<evidence type="ECO:0000313" key="2">
    <source>
        <dbReference type="Proteomes" id="UP000231857"/>
    </source>
</evidence>
<evidence type="ECO:0000313" key="1">
    <source>
        <dbReference type="EMBL" id="PKA17300.1"/>
    </source>
</evidence>
<dbReference type="InterPro" id="IPR031030">
    <property type="entry name" value="Lepto_Lipo_YY_C"/>
</dbReference>
<comment type="caution">
    <text evidence="1">The sequence shown here is derived from an EMBL/GenBank/DDBJ whole genome shotgun (WGS) entry which is preliminary data.</text>
</comment>
<accession>A0ABX4PND7</accession>